<dbReference type="InterPro" id="IPR015943">
    <property type="entry name" value="WD40/YVTN_repeat-like_dom_sf"/>
</dbReference>
<dbReference type="RefSeq" id="WP_310820505.1">
    <property type="nucleotide sequence ID" value="NZ_CP036268.1"/>
</dbReference>
<accession>A0A517R3V4</accession>
<dbReference type="PANTHER" id="PTHR47372:SF24">
    <property type="entry name" value="LATE EMBRYOGENESIS ABUNDANT PROTEIN (LEA) FAMILY PROTEIN"/>
    <property type="match status" value="1"/>
</dbReference>
<dbReference type="EMBL" id="CP036268">
    <property type="protein sequence ID" value="QDT38546.1"/>
    <property type="molecule type" value="Genomic_DNA"/>
</dbReference>
<gene>
    <name evidence="3" type="ORF">Pan189_29400</name>
</gene>
<feature type="compositionally biased region" description="Basic and acidic residues" evidence="1">
    <location>
        <begin position="43"/>
        <end position="61"/>
    </location>
</feature>
<evidence type="ECO:0000313" key="3">
    <source>
        <dbReference type="EMBL" id="QDT38546.1"/>
    </source>
</evidence>
<dbReference type="PANTHER" id="PTHR47372">
    <property type="entry name" value="DAUER UP-REGULATED-RELATED"/>
    <property type="match status" value="1"/>
</dbReference>
<proteinExistence type="predicted"/>
<evidence type="ECO:0000256" key="2">
    <source>
        <dbReference type="SAM" id="SignalP"/>
    </source>
</evidence>
<dbReference type="AlphaFoldDB" id="A0A517R3V4"/>
<dbReference type="Gene3D" id="2.130.10.10">
    <property type="entry name" value="YVTN repeat-like/Quinoprotein amine dehydrogenase"/>
    <property type="match status" value="1"/>
</dbReference>
<organism evidence="3 4">
    <name type="scientific">Stratiformator vulcanicus</name>
    <dbReference type="NCBI Taxonomy" id="2527980"/>
    <lineage>
        <taxon>Bacteria</taxon>
        <taxon>Pseudomonadati</taxon>
        <taxon>Planctomycetota</taxon>
        <taxon>Planctomycetia</taxon>
        <taxon>Planctomycetales</taxon>
        <taxon>Planctomycetaceae</taxon>
        <taxon>Stratiformator</taxon>
    </lineage>
</organism>
<dbReference type="Proteomes" id="UP000317318">
    <property type="component" value="Chromosome"/>
</dbReference>
<keyword evidence="4" id="KW-1185">Reference proteome</keyword>
<dbReference type="Gene3D" id="1.10.287.700">
    <property type="entry name" value="Helix hairpin bin"/>
    <property type="match status" value="1"/>
</dbReference>
<feature type="chain" id="PRO_5021766403" evidence="2">
    <location>
        <begin position="26"/>
        <end position="432"/>
    </location>
</feature>
<feature type="compositionally biased region" description="Acidic residues" evidence="1">
    <location>
        <begin position="92"/>
        <end position="103"/>
    </location>
</feature>
<reference evidence="3 4" key="1">
    <citation type="submission" date="2019-02" db="EMBL/GenBank/DDBJ databases">
        <title>Deep-cultivation of Planctomycetes and their phenomic and genomic characterization uncovers novel biology.</title>
        <authorList>
            <person name="Wiegand S."/>
            <person name="Jogler M."/>
            <person name="Boedeker C."/>
            <person name="Pinto D."/>
            <person name="Vollmers J."/>
            <person name="Rivas-Marin E."/>
            <person name="Kohn T."/>
            <person name="Peeters S.H."/>
            <person name="Heuer A."/>
            <person name="Rast P."/>
            <person name="Oberbeckmann S."/>
            <person name="Bunk B."/>
            <person name="Jeske O."/>
            <person name="Meyerdierks A."/>
            <person name="Storesund J.E."/>
            <person name="Kallscheuer N."/>
            <person name="Luecker S."/>
            <person name="Lage O.M."/>
            <person name="Pohl T."/>
            <person name="Merkel B.J."/>
            <person name="Hornburger P."/>
            <person name="Mueller R.-W."/>
            <person name="Bruemmer F."/>
            <person name="Labrenz M."/>
            <person name="Spormann A.M."/>
            <person name="Op den Camp H."/>
            <person name="Overmann J."/>
            <person name="Amann R."/>
            <person name="Jetten M.S.M."/>
            <person name="Mascher T."/>
            <person name="Medema M.H."/>
            <person name="Devos D.P."/>
            <person name="Kaster A.-K."/>
            <person name="Ovreas L."/>
            <person name="Rohde M."/>
            <person name="Galperin M.Y."/>
            <person name="Jogler C."/>
        </authorList>
    </citation>
    <scope>NUCLEOTIDE SEQUENCE [LARGE SCALE GENOMIC DNA]</scope>
    <source>
        <strain evidence="3 4">Pan189</strain>
    </source>
</reference>
<evidence type="ECO:0000256" key="1">
    <source>
        <dbReference type="SAM" id="MobiDB-lite"/>
    </source>
</evidence>
<feature type="region of interest" description="Disordered" evidence="1">
    <location>
        <begin position="27"/>
        <end position="116"/>
    </location>
</feature>
<name>A0A517R3V4_9PLAN</name>
<protein>
    <submittedName>
        <fullName evidence="3">SMP-30/Gluconolaconase/LRE-like region</fullName>
    </submittedName>
</protein>
<feature type="signal peptide" evidence="2">
    <location>
        <begin position="1"/>
        <end position="25"/>
    </location>
</feature>
<keyword evidence="2" id="KW-0732">Signal</keyword>
<sequence length="432" mass="46236" precursor="true">MNLRLTAAWLLTALFMFAASMPLYAQDQEGEKEGETTAEEVVEETKEAAENAAEETKKAVEDAAESVEETAKEAAEKTKEAAKEVKEKVEEAAEEVTGEGEEKEGEKEPEGPEPTVLVTNLETPTGVAVHEATGHVFVASRYGIYRYDPKGHAVSLEIAGYPKDVYGKGPKYDIGPLGLDFMGADMLVVGDGSRPDNEEVVRIYQVKNEPAENPMDEAKDAKFTLGPLKPDAEVGKGEGNFYDVAVGENSIFVSANGDDTKGWVLEIPIEDGKPTELKPGIATKELVGVDAPVPVELSKDGKTLYVGQMGEINLPGDALLLAFDAESKELKKKYELGLSDPAGLAISPKTDKMYVTDFAWAEPDNAGLFEVMIDGDEVTTKKVLSLDKPAGIAFDKDGRLFVCVVGTADESKKASDGKPLSPGTLIVIDAGL</sequence>
<dbReference type="KEGG" id="svp:Pan189_29400"/>
<evidence type="ECO:0000313" key="4">
    <source>
        <dbReference type="Proteomes" id="UP000317318"/>
    </source>
</evidence>
<feature type="compositionally biased region" description="Basic and acidic residues" evidence="1">
    <location>
        <begin position="69"/>
        <end position="91"/>
    </location>
</feature>
<dbReference type="SUPFAM" id="SSF101898">
    <property type="entry name" value="NHL repeat"/>
    <property type="match status" value="1"/>
</dbReference>